<protein>
    <submittedName>
        <fullName evidence="2">Uncharacterized protein</fullName>
    </submittedName>
</protein>
<feature type="chain" id="PRO_5012972118" evidence="1">
    <location>
        <begin position="16"/>
        <end position="54"/>
    </location>
</feature>
<accession>A0A0A9FDE5</accession>
<dbReference type="EMBL" id="GBRH01188657">
    <property type="protein sequence ID" value="JAE09239.1"/>
    <property type="molecule type" value="Transcribed_RNA"/>
</dbReference>
<reference evidence="2" key="1">
    <citation type="submission" date="2014-09" db="EMBL/GenBank/DDBJ databases">
        <authorList>
            <person name="Magalhaes I.L.F."/>
            <person name="Oliveira U."/>
            <person name="Santos F.R."/>
            <person name="Vidigal T.H.D.A."/>
            <person name="Brescovit A.D."/>
            <person name="Santos A.J."/>
        </authorList>
    </citation>
    <scope>NUCLEOTIDE SEQUENCE</scope>
    <source>
        <tissue evidence="2">Shoot tissue taken approximately 20 cm above the soil surface</tissue>
    </source>
</reference>
<dbReference type="AlphaFoldDB" id="A0A0A9FDE5"/>
<reference evidence="2" key="2">
    <citation type="journal article" date="2015" name="Data Brief">
        <title>Shoot transcriptome of the giant reed, Arundo donax.</title>
        <authorList>
            <person name="Barrero R.A."/>
            <person name="Guerrero F.D."/>
            <person name="Moolhuijzen P."/>
            <person name="Goolsby J.A."/>
            <person name="Tidwell J."/>
            <person name="Bellgard S.E."/>
            <person name="Bellgard M.I."/>
        </authorList>
    </citation>
    <scope>NUCLEOTIDE SEQUENCE</scope>
    <source>
        <tissue evidence="2">Shoot tissue taken approximately 20 cm above the soil surface</tissue>
    </source>
</reference>
<organism evidence="2">
    <name type="scientific">Arundo donax</name>
    <name type="common">Giant reed</name>
    <name type="synonym">Donax arundinaceus</name>
    <dbReference type="NCBI Taxonomy" id="35708"/>
    <lineage>
        <taxon>Eukaryota</taxon>
        <taxon>Viridiplantae</taxon>
        <taxon>Streptophyta</taxon>
        <taxon>Embryophyta</taxon>
        <taxon>Tracheophyta</taxon>
        <taxon>Spermatophyta</taxon>
        <taxon>Magnoliopsida</taxon>
        <taxon>Liliopsida</taxon>
        <taxon>Poales</taxon>
        <taxon>Poaceae</taxon>
        <taxon>PACMAD clade</taxon>
        <taxon>Arundinoideae</taxon>
        <taxon>Arundineae</taxon>
        <taxon>Arundo</taxon>
    </lineage>
</organism>
<evidence type="ECO:0000256" key="1">
    <source>
        <dbReference type="SAM" id="SignalP"/>
    </source>
</evidence>
<keyword evidence="1" id="KW-0732">Signal</keyword>
<feature type="signal peptide" evidence="1">
    <location>
        <begin position="1"/>
        <end position="15"/>
    </location>
</feature>
<name>A0A0A9FDE5_ARUDO</name>
<proteinExistence type="predicted"/>
<evidence type="ECO:0000313" key="2">
    <source>
        <dbReference type="EMBL" id="JAE09239.1"/>
    </source>
</evidence>
<sequence>MVHSCKLAAADMVLSSVLLLEEDGVDDAADGIMAWSLSFMFLPSRRSTMSGTDL</sequence>